<proteinExistence type="inferred from homology"/>
<dbReference type="Gene3D" id="3.40.50.720">
    <property type="entry name" value="NAD(P)-binding Rossmann-like Domain"/>
    <property type="match status" value="1"/>
</dbReference>
<dbReference type="EMBL" id="JACHBK010000005">
    <property type="protein sequence ID" value="MBB5535746.1"/>
    <property type="molecule type" value="Genomic_DNA"/>
</dbReference>
<dbReference type="AlphaFoldDB" id="A0A7W8X8K0"/>
<dbReference type="InterPro" id="IPR057326">
    <property type="entry name" value="KR_dom"/>
</dbReference>
<dbReference type="InterPro" id="IPR036291">
    <property type="entry name" value="NAD(P)-bd_dom_sf"/>
</dbReference>
<evidence type="ECO:0000256" key="2">
    <source>
        <dbReference type="ARBA" id="ARBA00023002"/>
    </source>
</evidence>
<feature type="domain" description="Ketoreductase" evidence="4">
    <location>
        <begin position="8"/>
        <end position="187"/>
    </location>
</feature>
<dbReference type="PANTHER" id="PTHR43943">
    <property type="entry name" value="DEHYDROGENASE/REDUCTASE (SDR FAMILY) MEMBER 4"/>
    <property type="match status" value="1"/>
</dbReference>
<dbReference type="Pfam" id="PF00106">
    <property type="entry name" value="adh_short"/>
    <property type="match status" value="1"/>
</dbReference>
<reference evidence="5 6" key="1">
    <citation type="submission" date="2020-08" db="EMBL/GenBank/DDBJ databases">
        <title>Genomic Encyclopedia of Type Strains, Phase IV (KMG-V): Genome sequencing to study the core and pangenomes of soil and plant-associated prokaryotes.</title>
        <authorList>
            <person name="Whitman W."/>
        </authorList>
    </citation>
    <scope>NUCLEOTIDE SEQUENCE [LARGE SCALE GENOMIC DNA]</scope>
    <source>
        <strain evidence="5 6">SEMIA 4084</strain>
    </source>
</reference>
<dbReference type="PRINTS" id="PR00081">
    <property type="entry name" value="GDHRDH"/>
</dbReference>
<dbReference type="GO" id="GO:0016491">
    <property type="term" value="F:oxidoreductase activity"/>
    <property type="evidence" value="ECO:0007669"/>
    <property type="project" value="UniProtKB-KW"/>
</dbReference>
<sequence>MDYGLKGKHVLVTGGATGIGLAVAEAFVAEGARATVSGLAEAEVAAAVAKLGAEARGMACDLTVAGEDRRLADFARSAGTVDFLINSVGIFEVRPFFETRDDDWFRFFDVNVMTGVRMSRLLLKDMLAHGEGSIVFISSESAVKPQAWMPHYGAMKACLLGVSRALAELTQGTRVRVNAILPGPTDTLAVRRYHEEIAREKGVTREQVVSDYFDETEPTSLIRRMIAPEEVAASVVHLAASPALNGMAMRAEGGTIRAIL</sequence>
<gene>
    <name evidence="5" type="ORF">GGD55_002450</name>
</gene>
<name>A0A7W8X8K0_9HYPH</name>
<dbReference type="CDD" id="cd05233">
    <property type="entry name" value="SDR_c"/>
    <property type="match status" value="1"/>
</dbReference>
<evidence type="ECO:0000256" key="3">
    <source>
        <dbReference type="RuleBase" id="RU000363"/>
    </source>
</evidence>
<keyword evidence="2" id="KW-0560">Oxidoreductase</keyword>
<dbReference type="RefSeq" id="WP_018325473.1">
    <property type="nucleotide sequence ID" value="NZ_JACHBK010000005.1"/>
</dbReference>
<dbReference type="PANTHER" id="PTHR43943:SF17">
    <property type="entry name" value="3-PHENYLPROPIONATE-DIHYDRODIOL_CINNAMIC ACID-DIHYDRODIOL DEHYDROGENASE"/>
    <property type="match status" value="1"/>
</dbReference>
<dbReference type="Proteomes" id="UP000585507">
    <property type="component" value="Unassembled WGS sequence"/>
</dbReference>
<comment type="similarity">
    <text evidence="1 3">Belongs to the short-chain dehydrogenases/reductases (SDR) family.</text>
</comment>
<accession>A0A7W8X8K0</accession>
<dbReference type="InterPro" id="IPR002347">
    <property type="entry name" value="SDR_fam"/>
</dbReference>
<dbReference type="SUPFAM" id="SSF51735">
    <property type="entry name" value="NAD(P)-binding Rossmann-fold domains"/>
    <property type="match status" value="1"/>
</dbReference>
<protein>
    <submittedName>
        <fullName evidence="5">NAD(P)-dependent dehydrogenase (Short-subunit alcohol dehydrogenase family)</fullName>
    </submittedName>
</protein>
<evidence type="ECO:0000313" key="5">
    <source>
        <dbReference type="EMBL" id="MBB5535746.1"/>
    </source>
</evidence>
<evidence type="ECO:0000259" key="4">
    <source>
        <dbReference type="SMART" id="SM00822"/>
    </source>
</evidence>
<dbReference type="PRINTS" id="PR00080">
    <property type="entry name" value="SDRFAMILY"/>
</dbReference>
<organism evidence="5 6">
    <name type="scientific">Rhizobium giardinii</name>
    <dbReference type="NCBI Taxonomy" id="56731"/>
    <lineage>
        <taxon>Bacteria</taxon>
        <taxon>Pseudomonadati</taxon>
        <taxon>Pseudomonadota</taxon>
        <taxon>Alphaproteobacteria</taxon>
        <taxon>Hyphomicrobiales</taxon>
        <taxon>Rhizobiaceae</taxon>
        <taxon>Rhizobium/Agrobacterium group</taxon>
        <taxon>Rhizobium</taxon>
    </lineage>
</organism>
<comment type="caution">
    <text evidence="5">The sequence shown here is derived from an EMBL/GenBank/DDBJ whole genome shotgun (WGS) entry which is preliminary data.</text>
</comment>
<evidence type="ECO:0000313" key="6">
    <source>
        <dbReference type="Proteomes" id="UP000585507"/>
    </source>
</evidence>
<dbReference type="SMART" id="SM00822">
    <property type="entry name" value="PKS_KR"/>
    <property type="match status" value="1"/>
</dbReference>
<keyword evidence="6" id="KW-1185">Reference proteome</keyword>
<evidence type="ECO:0000256" key="1">
    <source>
        <dbReference type="ARBA" id="ARBA00006484"/>
    </source>
</evidence>